<dbReference type="RefSeq" id="XP_009216638.1">
    <property type="nucleotide sequence ID" value="XM_009218374.1"/>
</dbReference>
<reference evidence="3" key="5">
    <citation type="submission" date="2018-04" db="UniProtKB">
        <authorList>
            <consortium name="EnsemblFungi"/>
        </authorList>
    </citation>
    <scope>IDENTIFICATION</scope>
    <source>
        <strain evidence="3">R3-111a-1</strain>
    </source>
</reference>
<dbReference type="HOGENOM" id="CLU_1209884_0_0_1"/>
<dbReference type="OrthoDB" id="271745at2759"/>
<proteinExistence type="predicted"/>
<reference evidence="3" key="4">
    <citation type="journal article" date="2015" name="G3 (Bethesda)">
        <title>Genome sequences of three phytopathogenic species of the Magnaporthaceae family of fungi.</title>
        <authorList>
            <person name="Okagaki L.H."/>
            <person name="Nunes C.C."/>
            <person name="Sailsbery J."/>
            <person name="Clay B."/>
            <person name="Brown D."/>
            <person name="John T."/>
            <person name="Oh Y."/>
            <person name="Young N."/>
            <person name="Fitzgerald M."/>
            <person name="Haas B.J."/>
            <person name="Zeng Q."/>
            <person name="Young S."/>
            <person name="Adiconis X."/>
            <person name="Fan L."/>
            <person name="Levin J.Z."/>
            <person name="Mitchell T.K."/>
            <person name="Okubara P.A."/>
            <person name="Farman M.L."/>
            <person name="Kohn L.M."/>
            <person name="Birren B."/>
            <person name="Ma L.-J."/>
            <person name="Dean R.A."/>
        </authorList>
    </citation>
    <scope>NUCLEOTIDE SEQUENCE</scope>
    <source>
        <strain evidence="3">R3-111a-1</strain>
    </source>
</reference>
<reference evidence="4" key="1">
    <citation type="submission" date="2010-07" db="EMBL/GenBank/DDBJ databases">
        <title>The genome sequence of Gaeumannomyces graminis var. tritici strain R3-111a-1.</title>
        <authorList>
            <consortium name="The Broad Institute Genome Sequencing Platform"/>
            <person name="Ma L.-J."/>
            <person name="Dead R."/>
            <person name="Young S."/>
            <person name="Zeng Q."/>
            <person name="Koehrsen M."/>
            <person name="Alvarado L."/>
            <person name="Berlin A."/>
            <person name="Chapman S.B."/>
            <person name="Chen Z."/>
            <person name="Freedman E."/>
            <person name="Gellesch M."/>
            <person name="Goldberg J."/>
            <person name="Griggs A."/>
            <person name="Gujja S."/>
            <person name="Heilman E.R."/>
            <person name="Heiman D."/>
            <person name="Hepburn T."/>
            <person name="Howarth C."/>
            <person name="Jen D."/>
            <person name="Larson L."/>
            <person name="Mehta T."/>
            <person name="Neiman D."/>
            <person name="Pearson M."/>
            <person name="Roberts A."/>
            <person name="Saif S."/>
            <person name="Shea T."/>
            <person name="Shenoy N."/>
            <person name="Sisk P."/>
            <person name="Stolte C."/>
            <person name="Sykes S."/>
            <person name="Walk T."/>
            <person name="White J."/>
            <person name="Yandava C."/>
            <person name="Haas B."/>
            <person name="Nusbaum C."/>
            <person name="Birren B."/>
        </authorList>
    </citation>
    <scope>NUCLEOTIDE SEQUENCE [LARGE SCALE GENOMIC DNA]</scope>
    <source>
        <strain evidence="4">R3-111a-1</strain>
    </source>
</reference>
<accession>J3NH86</accession>
<dbReference type="eggNOG" id="ENOG502SRF0">
    <property type="taxonomic scope" value="Eukaryota"/>
</dbReference>
<name>J3NH86_GAET3</name>
<feature type="region of interest" description="Disordered" evidence="1">
    <location>
        <begin position="79"/>
        <end position="150"/>
    </location>
</feature>
<keyword evidence="4" id="KW-1185">Reference proteome</keyword>
<dbReference type="Gene3D" id="3.30.450.30">
    <property type="entry name" value="Dynein light chain 2a, cytoplasmic"/>
    <property type="match status" value="1"/>
</dbReference>
<dbReference type="STRING" id="644352.J3NH86"/>
<evidence type="ECO:0000313" key="4">
    <source>
        <dbReference type="Proteomes" id="UP000006039"/>
    </source>
</evidence>
<feature type="compositionally biased region" description="Low complexity" evidence="1">
    <location>
        <begin position="79"/>
        <end position="97"/>
    </location>
</feature>
<evidence type="ECO:0000313" key="2">
    <source>
        <dbReference type="EMBL" id="EJT80629.1"/>
    </source>
</evidence>
<reference evidence="2" key="3">
    <citation type="submission" date="2010-09" db="EMBL/GenBank/DDBJ databases">
        <title>Annotation of Gaeumannomyces graminis var. tritici R3-111a-1.</title>
        <authorList>
            <consortium name="The Broad Institute Genome Sequencing Platform"/>
            <person name="Ma L.-J."/>
            <person name="Dead R."/>
            <person name="Young S.K."/>
            <person name="Zeng Q."/>
            <person name="Gargeya S."/>
            <person name="Fitzgerald M."/>
            <person name="Haas B."/>
            <person name="Abouelleil A."/>
            <person name="Alvarado L."/>
            <person name="Arachchi H.M."/>
            <person name="Berlin A."/>
            <person name="Brown A."/>
            <person name="Chapman S.B."/>
            <person name="Chen Z."/>
            <person name="Dunbar C."/>
            <person name="Freedman E."/>
            <person name="Gearin G."/>
            <person name="Gellesch M."/>
            <person name="Goldberg J."/>
            <person name="Griggs A."/>
            <person name="Gujja S."/>
            <person name="Heiman D."/>
            <person name="Howarth C."/>
            <person name="Larson L."/>
            <person name="Lui A."/>
            <person name="MacDonald P.J.P."/>
            <person name="Mehta T."/>
            <person name="Montmayeur A."/>
            <person name="Murphy C."/>
            <person name="Neiman D."/>
            <person name="Pearson M."/>
            <person name="Priest M."/>
            <person name="Roberts A."/>
            <person name="Saif S."/>
            <person name="Shea T."/>
            <person name="Shenoy N."/>
            <person name="Sisk P."/>
            <person name="Stolte C."/>
            <person name="Sykes S."/>
            <person name="Yandava C."/>
            <person name="Wortman J."/>
            <person name="Nusbaum C."/>
            <person name="Birren B."/>
        </authorList>
    </citation>
    <scope>NUCLEOTIDE SEQUENCE</scope>
    <source>
        <strain evidence="2">R3-111a-1</strain>
    </source>
</reference>
<dbReference type="GeneID" id="20341082"/>
<evidence type="ECO:0000313" key="3">
    <source>
        <dbReference type="EnsemblFungi" id="EJT80629"/>
    </source>
</evidence>
<evidence type="ECO:0000256" key="1">
    <source>
        <dbReference type="SAM" id="MobiDB-lite"/>
    </source>
</evidence>
<feature type="compositionally biased region" description="Acidic residues" evidence="1">
    <location>
        <begin position="118"/>
        <end position="128"/>
    </location>
</feature>
<dbReference type="EMBL" id="GL385395">
    <property type="protein sequence ID" value="EJT80629.1"/>
    <property type="molecule type" value="Genomic_DNA"/>
</dbReference>
<reference evidence="2" key="2">
    <citation type="submission" date="2010-07" db="EMBL/GenBank/DDBJ databases">
        <authorList>
            <consortium name="The Broad Institute Genome Sequencing Platform"/>
            <consortium name="Broad Institute Genome Sequencing Center for Infectious Disease"/>
            <person name="Ma L.-J."/>
            <person name="Dead R."/>
            <person name="Young S."/>
            <person name="Zeng Q."/>
            <person name="Koehrsen M."/>
            <person name="Alvarado L."/>
            <person name="Berlin A."/>
            <person name="Chapman S.B."/>
            <person name="Chen Z."/>
            <person name="Freedman E."/>
            <person name="Gellesch M."/>
            <person name="Goldberg J."/>
            <person name="Griggs A."/>
            <person name="Gujja S."/>
            <person name="Heilman E.R."/>
            <person name="Heiman D."/>
            <person name="Hepburn T."/>
            <person name="Howarth C."/>
            <person name="Jen D."/>
            <person name="Larson L."/>
            <person name="Mehta T."/>
            <person name="Neiman D."/>
            <person name="Pearson M."/>
            <person name="Roberts A."/>
            <person name="Saif S."/>
            <person name="Shea T."/>
            <person name="Shenoy N."/>
            <person name="Sisk P."/>
            <person name="Stolte C."/>
            <person name="Sykes S."/>
            <person name="Walk T."/>
            <person name="White J."/>
            <person name="Yandava C."/>
            <person name="Haas B."/>
            <person name="Nusbaum C."/>
            <person name="Birren B."/>
        </authorList>
    </citation>
    <scope>NUCLEOTIDE SEQUENCE</scope>
    <source>
        <strain evidence="2">R3-111a-1</strain>
    </source>
</reference>
<dbReference type="AlphaFoldDB" id="J3NH86"/>
<dbReference type="VEuPathDB" id="FungiDB:GGTG_00624"/>
<dbReference type="Proteomes" id="UP000006039">
    <property type="component" value="Unassembled WGS sequence"/>
</dbReference>
<protein>
    <submittedName>
        <fullName evidence="2 3">Uncharacterized protein</fullName>
    </submittedName>
</protein>
<gene>
    <name evidence="3" type="primary">20341082</name>
    <name evidence="2" type="ORF">GGTG_00624</name>
</gene>
<sequence length="229" mass="24285">MPAMQAQQQHAPLAAGPPPLLYTKRLSGFLQSSLSPQIHSAIVTTLSGKLLAYASRHPVSTLRTQCTVAASIWAIQSAATPPSTAATTPSSASAAARGRARARAGARDRSSSSASSADDNDDRDESPGSDDTAGARGSRPTGSALAAALPPSASAESVDIARAGRPASITVQLSGAVVVIRPLKSPLLFICIGPRVRGRRRRRRRRRWSVCRANRCRRRRSRFCARRRA</sequence>
<organism evidence="2">
    <name type="scientific">Gaeumannomyces tritici (strain R3-111a-1)</name>
    <name type="common">Wheat and barley take-all root rot fungus</name>
    <name type="synonym">Gaeumannomyces graminis var. tritici</name>
    <dbReference type="NCBI Taxonomy" id="644352"/>
    <lineage>
        <taxon>Eukaryota</taxon>
        <taxon>Fungi</taxon>
        <taxon>Dikarya</taxon>
        <taxon>Ascomycota</taxon>
        <taxon>Pezizomycotina</taxon>
        <taxon>Sordariomycetes</taxon>
        <taxon>Sordariomycetidae</taxon>
        <taxon>Magnaporthales</taxon>
        <taxon>Magnaporthaceae</taxon>
        <taxon>Gaeumannomyces</taxon>
    </lineage>
</organism>
<dbReference type="EnsemblFungi" id="EJT80629">
    <property type="protein sequence ID" value="EJT80629"/>
    <property type="gene ID" value="GGTG_00624"/>
</dbReference>